<dbReference type="PANTHER" id="PTHR14209">
    <property type="entry name" value="ISOAMYL ACETATE-HYDROLYZING ESTERASE 1"/>
    <property type="match status" value="1"/>
</dbReference>
<reference evidence="1" key="1">
    <citation type="journal article" date="2017" name="Nature">
        <title>The sunflower genome provides insights into oil metabolism, flowering and Asterid evolution.</title>
        <authorList>
            <person name="Badouin H."/>
            <person name="Gouzy J."/>
            <person name="Grassa C.J."/>
            <person name="Murat F."/>
            <person name="Staton S.E."/>
            <person name="Cottret L."/>
            <person name="Lelandais-Briere C."/>
            <person name="Owens G.L."/>
            <person name="Carrere S."/>
            <person name="Mayjonade B."/>
            <person name="Legrand L."/>
            <person name="Gill N."/>
            <person name="Kane N.C."/>
            <person name="Bowers J.E."/>
            <person name="Hubner S."/>
            <person name="Bellec A."/>
            <person name="Berard A."/>
            <person name="Berges H."/>
            <person name="Blanchet N."/>
            <person name="Boniface M.C."/>
            <person name="Brunel D."/>
            <person name="Catrice O."/>
            <person name="Chaidir N."/>
            <person name="Claudel C."/>
            <person name="Donnadieu C."/>
            <person name="Faraut T."/>
            <person name="Fievet G."/>
            <person name="Helmstetter N."/>
            <person name="King M."/>
            <person name="Knapp S.J."/>
            <person name="Lai Z."/>
            <person name="Le Paslier M.C."/>
            <person name="Lippi Y."/>
            <person name="Lorenzon L."/>
            <person name="Mandel J.R."/>
            <person name="Marage G."/>
            <person name="Marchand G."/>
            <person name="Marquand E."/>
            <person name="Bret-Mestries E."/>
            <person name="Morien E."/>
            <person name="Nambeesan S."/>
            <person name="Nguyen T."/>
            <person name="Pegot-Espagnet P."/>
            <person name="Pouilly N."/>
            <person name="Raftis F."/>
            <person name="Sallet E."/>
            <person name="Schiex T."/>
            <person name="Thomas J."/>
            <person name="Vandecasteele C."/>
            <person name="Vares D."/>
            <person name="Vear F."/>
            <person name="Vautrin S."/>
            <person name="Crespi M."/>
            <person name="Mangin B."/>
            <person name="Burke J.M."/>
            <person name="Salse J."/>
            <person name="Munos S."/>
            <person name="Vincourt P."/>
            <person name="Rieseberg L.H."/>
            <person name="Langlade N.B."/>
        </authorList>
    </citation>
    <scope>NUCLEOTIDE SEQUENCE</scope>
    <source>
        <tissue evidence="1">Leaves</tissue>
    </source>
</reference>
<gene>
    <name evidence="1" type="ORF">HanXRQr2_Chr08g0352841</name>
</gene>
<keyword evidence="1" id="KW-0378">Hydrolase</keyword>
<dbReference type="Gramene" id="mRNA:HanXRQr2_Chr08g0352841">
    <property type="protein sequence ID" value="mRNA:HanXRQr2_Chr08g0352841"/>
    <property type="gene ID" value="HanXRQr2_Chr08g0352841"/>
</dbReference>
<dbReference type="AlphaFoldDB" id="A0A9K3NDV9"/>
<sequence>MLIVLITPPPIDEEGSVYGEKAMTAPERTNEVAGNYANEYVEVARELGVSSVNLWSKMQET</sequence>
<dbReference type="EMBL" id="MNCJ02000323">
    <property type="protein sequence ID" value="KAF5796551.1"/>
    <property type="molecule type" value="Genomic_DNA"/>
</dbReference>
<comment type="caution">
    <text evidence="1">The sequence shown here is derived from an EMBL/GenBank/DDBJ whole genome shotgun (WGS) entry which is preliminary data.</text>
</comment>
<dbReference type="Gene3D" id="3.40.50.1110">
    <property type="entry name" value="SGNH hydrolase"/>
    <property type="match status" value="1"/>
</dbReference>
<evidence type="ECO:0000313" key="1">
    <source>
        <dbReference type="EMBL" id="KAF5796551.1"/>
    </source>
</evidence>
<accession>A0A9K3NDV9</accession>
<dbReference type="SUPFAM" id="SSF52266">
    <property type="entry name" value="SGNH hydrolase"/>
    <property type="match status" value="1"/>
</dbReference>
<dbReference type="InterPro" id="IPR036514">
    <property type="entry name" value="SGNH_hydro_sf"/>
</dbReference>
<dbReference type="PANTHER" id="PTHR14209:SF36">
    <property type="entry name" value="GDSL-LIKE LIPASE_ACYLHYDROLASE FAMILY PROTEIN, EXPRESSED"/>
    <property type="match status" value="1"/>
</dbReference>
<dbReference type="Proteomes" id="UP000215914">
    <property type="component" value="Unassembled WGS sequence"/>
</dbReference>
<dbReference type="GO" id="GO:0016787">
    <property type="term" value="F:hydrolase activity"/>
    <property type="evidence" value="ECO:0007669"/>
    <property type="project" value="UniProtKB-KW"/>
</dbReference>
<protein>
    <submittedName>
        <fullName evidence="1">GDSL lipase/esterase, SGNH hydrolase superfamily</fullName>
    </submittedName>
</protein>
<dbReference type="InterPro" id="IPR045136">
    <property type="entry name" value="Iah1-like"/>
</dbReference>
<reference evidence="1" key="2">
    <citation type="submission" date="2020-06" db="EMBL/GenBank/DDBJ databases">
        <title>Helianthus annuus Genome sequencing and assembly Release 2.</title>
        <authorList>
            <person name="Gouzy J."/>
            <person name="Langlade N."/>
            <person name="Munos S."/>
        </authorList>
    </citation>
    <scope>NUCLEOTIDE SEQUENCE</scope>
    <source>
        <tissue evidence="1">Leaves</tissue>
    </source>
</reference>
<name>A0A9K3NDV9_HELAN</name>
<evidence type="ECO:0000313" key="2">
    <source>
        <dbReference type="Proteomes" id="UP000215914"/>
    </source>
</evidence>
<organism evidence="1 2">
    <name type="scientific">Helianthus annuus</name>
    <name type="common">Common sunflower</name>
    <dbReference type="NCBI Taxonomy" id="4232"/>
    <lineage>
        <taxon>Eukaryota</taxon>
        <taxon>Viridiplantae</taxon>
        <taxon>Streptophyta</taxon>
        <taxon>Embryophyta</taxon>
        <taxon>Tracheophyta</taxon>
        <taxon>Spermatophyta</taxon>
        <taxon>Magnoliopsida</taxon>
        <taxon>eudicotyledons</taxon>
        <taxon>Gunneridae</taxon>
        <taxon>Pentapetalae</taxon>
        <taxon>asterids</taxon>
        <taxon>campanulids</taxon>
        <taxon>Asterales</taxon>
        <taxon>Asteraceae</taxon>
        <taxon>Asteroideae</taxon>
        <taxon>Heliantheae alliance</taxon>
        <taxon>Heliantheae</taxon>
        <taxon>Helianthus</taxon>
    </lineage>
</organism>
<proteinExistence type="predicted"/>
<keyword evidence="2" id="KW-1185">Reference proteome</keyword>